<dbReference type="SMART" id="SM01207">
    <property type="entry name" value="G3P_acyltransf"/>
    <property type="match status" value="1"/>
</dbReference>
<comment type="subunit">
    <text evidence="10">Probably interacts with PlsX.</text>
</comment>
<keyword evidence="9 10" id="KW-1208">Phospholipid metabolism</keyword>
<dbReference type="GO" id="GO:0016746">
    <property type="term" value="F:acyltransferase activity"/>
    <property type="evidence" value="ECO:0007669"/>
    <property type="project" value="UniProtKB-KW"/>
</dbReference>
<evidence type="ECO:0000256" key="5">
    <source>
        <dbReference type="ARBA" id="ARBA00022989"/>
    </source>
</evidence>
<comment type="subcellular location">
    <subcellularLocation>
        <location evidence="10">Cell membrane</location>
        <topology evidence="10">Multi-pass membrane protein</topology>
    </subcellularLocation>
</comment>
<evidence type="ECO:0000313" key="11">
    <source>
        <dbReference type="EMBL" id="UTC24902.1"/>
    </source>
</evidence>
<keyword evidence="8 10" id="KW-0594">Phospholipid biosynthesis</keyword>
<keyword evidence="6 10" id="KW-0443">Lipid metabolism</keyword>
<keyword evidence="7 10" id="KW-0472">Membrane</keyword>
<comment type="similarity">
    <text evidence="10">Belongs to the PlsY family.</text>
</comment>
<feature type="transmembrane region" description="Helical" evidence="10">
    <location>
        <begin position="111"/>
        <end position="132"/>
    </location>
</feature>
<dbReference type="InterPro" id="IPR003811">
    <property type="entry name" value="G3P_acylTferase_PlsY"/>
</dbReference>
<dbReference type="PANTHER" id="PTHR30309:SF0">
    <property type="entry name" value="GLYCEROL-3-PHOSPHATE ACYLTRANSFERASE-RELATED"/>
    <property type="match status" value="1"/>
</dbReference>
<name>A0ABY5DM28_9GAMM</name>
<dbReference type="Proteomes" id="UP001055955">
    <property type="component" value="Chromosome"/>
</dbReference>
<keyword evidence="2 10" id="KW-0444">Lipid biosynthesis</keyword>
<accession>A0ABY5DM28</accession>
<dbReference type="Pfam" id="PF02660">
    <property type="entry name" value="G3P_acyltransf"/>
    <property type="match status" value="1"/>
</dbReference>
<keyword evidence="4 10" id="KW-0812">Transmembrane</keyword>
<comment type="catalytic activity">
    <reaction evidence="10">
        <text>an acyl phosphate + sn-glycerol 3-phosphate = a 1-acyl-sn-glycero-3-phosphate + phosphate</text>
        <dbReference type="Rhea" id="RHEA:34075"/>
        <dbReference type="ChEBI" id="CHEBI:43474"/>
        <dbReference type="ChEBI" id="CHEBI:57597"/>
        <dbReference type="ChEBI" id="CHEBI:57970"/>
        <dbReference type="ChEBI" id="CHEBI:59918"/>
        <dbReference type="EC" id="2.3.1.275"/>
    </reaction>
</comment>
<comment type="function">
    <text evidence="10">Catalyzes the transfer of an acyl group from acyl-phosphate (acyl-PO(4)) to glycerol-3-phosphate (G3P) to form lysophosphatidic acid (LPA). This enzyme utilizes acyl-phosphate as fatty acyl donor, but not acyl-CoA or acyl-ACP.</text>
</comment>
<dbReference type="EMBL" id="CP092900">
    <property type="protein sequence ID" value="UTC24902.1"/>
    <property type="molecule type" value="Genomic_DNA"/>
</dbReference>
<keyword evidence="12" id="KW-1185">Reference proteome</keyword>
<reference evidence="11 12" key="1">
    <citation type="journal article" date="2022" name="Nat. Microbiol.">
        <title>The microbiome of a bacterivorous marine choanoflagellate contains a resource-demanding obligate bacterial associate.</title>
        <authorList>
            <person name="Needham D.M."/>
            <person name="Poirier C."/>
            <person name="Bachy C."/>
            <person name="George E.E."/>
            <person name="Wilken S."/>
            <person name="Yung C.C.M."/>
            <person name="Limardo A.J."/>
            <person name="Morando M."/>
            <person name="Sudek L."/>
            <person name="Malmstrom R.R."/>
            <person name="Keeling P.J."/>
            <person name="Santoro A.E."/>
            <person name="Worden A.Z."/>
        </authorList>
    </citation>
    <scope>NUCLEOTIDE SEQUENCE [LARGE SCALE GENOMIC DNA]</scope>
    <source>
        <strain evidence="11 12">Comchoano-1</strain>
    </source>
</reference>
<evidence type="ECO:0000256" key="6">
    <source>
        <dbReference type="ARBA" id="ARBA00023098"/>
    </source>
</evidence>
<keyword evidence="1 10" id="KW-1003">Cell membrane</keyword>
<comment type="caution">
    <text evidence="10">Lacks conserved residue(s) required for the propagation of feature annotation.</text>
</comment>
<dbReference type="EC" id="2.3.1.275" evidence="10"/>
<evidence type="ECO:0000256" key="3">
    <source>
        <dbReference type="ARBA" id="ARBA00022679"/>
    </source>
</evidence>
<proteinExistence type="inferred from homology"/>
<gene>
    <name evidence="10" type="primary">plsY</name>
    <name evidence="11" type="ORF">MMH89_01900</name>
</gene>
<keyword evidence="3 10" id="KW-0808">Transferase</keyword>
<protein>
    <recommendedName>
        <fullName evidence="10">Glycerol-3-phosphate acyltransferase</fullName>
    </recommendedName>
    <alternativeName>
        <fullName evidence="10">Acyl-PO4 G3P acyltransferase</fullName>
    </alternativeName>
    <alternativeName>
        <fullName evidence="10">Acyl-phosphate--glycerol-3-phosphate acyltransferase</fullName>
    </alternativeName>
    <alternativeName>
        <fullName evidence="10">G3P acyltransferase</fullName>
        <shortName evidence="10">GPAT</shortName>
        <ecNumber evidence="10">2.3.1.275</ecNumber>
    </alternativeName>
    <alternativeName>
        <fullName evidence="10">Lysophosphatidic acid synthase</fullName>
        <shortName evidence="10">LPA synthase</shortName>
    </alternativeName>
</protein>
<evidence type="ECO:0000256" key="9">
    <source>
        <dbReference type="ARBA" id="ARBA00023264"/>
    </source>
</evidence>
<evidence type="ECO:0000313" key="12">
    <source>
        <dbReference type="Proteomes" id="UP001055955"/>
    </source>
</evidence>
<keyword evidence="11" id="KW-0012">Acyltransferase</keyword>
<feature type="transmembrane region" description="Helical" evidence="10">
    <location>
        <begin position="144"/>
        <end position="171"/>
    </location>
</feature>
<evidence type="ECO:0000256" key="1">
    <source>
        <dbReference type="ARBA" id="ARBA00022475"/>
    </source>
</evidence>
<evidence type="ECO:0000256" key="7">
    <source>
        <dbReference type="ARBA" id="ARBA00023136"/>
    </source>
</evidence>
<evidence type="ECO:0000256" key="4">
    <source>
        <dbReference type="ARBA" id="ARBA00022692"/>
    </source>
</evidence>
<dbReference type="PANTHER" id="PTHR30309">
    <property type="entry name" value="INNER MEMBRANE PROTEIN YGIH"/>
    <property type="match status" value="1"/>
</dbReference>
<evidence type="ECO:0000256" key="10">
    <source>
        <dbReference type="HAMAP-Rule" id="MF_01043"/>
    </source>
</evidence>
<comment type="pathway">
    <text evidence="10">Lipid metabolism; phospholipid metabolism.</text>
</comment>
<sequence length="191" mass="21135">MINRVKYTNSMGLFLESLLLYLLGSIPFGPIICYASNLKPPNTYGSQNIGATNVARQNALAGVLTFIFDFLKSFIPLLFIAKNPITIFMPLLGHCYSPFCKFKGGKGVATGLGILAACYPNYALFGFSIWVISYLSTQTPGLSSIATCSFLIITGLWYSEIMVSLCALFILTRHKDNFQKIQVSEIWNPLF</sequence>
<dbReference type="HAMAP" id="MF_01043">
    <property type="entry name" value="PlsY"/>
    <property type="match status" value="1"/>
</dbReference>
<evidence type="ECO:0000256" key="2">
    <source>
        <dbReference type="ARBA" id="ARBA00022516"/>
    </source>
</evidence>
<organism evidence="11 12">
    <name type="scientific">Candidatus Comchoanobacter bicostacola</name>
    <dbReference type="NCBI Taxonomy" id="2919598"/>
    <lineage>
        <taxon>Bacteria</taxon>
        <taxon>Pseudomonadati</taxon>
        <taxon>Pseudomonadota</taxon>
        <taxon>Gammaproteobacteria</taxon>
        <taxon>Candidatus Comchoanobacterales</taxon>
        <taxon>Candidatus Comchoanobacteraceae</taxon>
        <taxon>Candidatus Comchoanobacter</taxon>
    </lineage>
</organism>
<feature type="transmembrane region" description="Helical" evidence="10">
    <location>
        <begin position="59"/>
        <end position="81"/>
    </location>
</feature>
<evidence type="ECO:0000256" key="8">
    <source>
        <dbReference type="ARBA" id="ARBA00023209"/>
    </source>
</evidence>
<dbReference type="RefSeq" id="WP_258568691.1">
    <property type="nucleotide sequence ID" value="NZ_CP092900.1"/>
</dbReference>
<keyword evidence="5 10" id="KW-1133">Transmembrane helix</keyword>